<dbReference type="PIRSF" id="PIRSF000164">
    <property type="entry name" value="DHO_oxidase"/>
    <property type="match status" value="1"/>
</dbReference>
<name>A0A919APH9_9PROT</name>
<dbReference type="NCBIfam" id="NF003645">
    <property type="entry name" value="PRK05286.1-2"/>
    <property type="match status" value="1"/>
</dbReference>
<keyword evidence="6 11" id="KW-0288">FMN</keyword>
<dbReference type="SUPFAM" id="SSF51395">
    <property type="entry name" value="FMN-linked oxidoreductases"/>
    <property type="match status" value="1"/>
</dbReference>
<dbReference type="InterPro" id="IPR012135">
    <property type="entry name" value="Dihydroorotate_DH_1_2"/>
</dbReference>
<dbReference type="AlphaFoldDB" id="A0A919APH9"/>
<feature type="binding site" evidence="11">
    <location>
        <begin position="243"/>
        <end position="244"/>
    </location>
    <ligand>
        <name>substrate</name>
    </ligand>
</feature>
<dbReference type="HAMAP" id="MF_00225">
    <property type="entry name" value="DHO_dh_type2"/>
    <property type="match status" value="1"/>
</dbReference>
<dbReference type="Pfam" id="PF01180">
    <property type="entry name" value="DHO_dh"/>
    <property type="match status" value="1"/>
</dbReference>
<dbReference type="InterPro" id="IPR005720">
    <property type="entry name" value="Dihydroorotate_DH_cat"/>
</dbReference>
<sequence length="355" mass="37346">MINLYPLARPILSALSAETAHNLTIFGLKSGLGPSSKQKDDPCLSTQVFGLKLPNPVGLAAGFDKNADVSNAMLNVGFGFVEAGTVTPKPQAGNDKPRLFRLVEDKAVINRFGFNNKGLEYFTARLKNRRPGGIVGANVGANKDATDRTEDYVTGIMALYGLSDYFTVNISSPNTPGLRALQSRDSLNDLVTRVLAARQAKMDAGMQRIPILVKIAPDLTEEDIKDIAAVALDNALDGLIVSNTTITRPSTLTSAHKSEIGGLSGAPLKKLSTDTLAQIYRATGGKITLIGVGGISSGADAFDKIAHGASLVQLYSALAYDGPSLVADIKTELTEILKEKGFASVSDAVGSAVKL</sequence>
<evidence type="ECO:0000256" key="8">
    <source>
        <dbReference type="ARBA" id="ARBA00023002"/>
    </source>
</evidence>
<evidence type="ECO:0000256" key="10">
    <source>
        <dbReference type="ARBA" id="ARBA00048639"/>
    </source>
</evidence>
<evidence type="ECO:0000256" key="9">
    <source>
        <dbReference type="ARBA" id="ARBA00023136"/>
    </source>
</evidence>
<feature type="binding site" evidence="11">
    <location>
        <position position="65"/>
    </location>
    <ligand>
        <name>substrate</name>
    </ligand>
</feature>
<feature type="binding site" evidence="11">
    <location>
        <begin position="61"/>
        <end position="65"/>
    </location>
    <ligand>
        <name>FMN</name>
        <dbReference type="ChEBI" id="CHEBI:58210"/>
    </ligand>
</feature>
<dbReference type="PROSITE" id="PS00911">
    <property type="entry name" value="DHODEHASE_1"/>
    <property type="match status" value="1"/>
</dbReference>
<dbReference type="GO" id="GO:0005737">
    <property type="term" value="C:cytoplasm"/>
    <property type="evidence" value="ECO:0007669"/>
    <property type="project" value="InterPro"/>
</dbReference>
<comment type="similarity">
    <text evidence="4 11">Belongs to the dihydroorotate dehydrogenase family. Type 2 subfamily.</text>
</comment>
<keyword evidence="7 11" id="KW-0665">Pyrimidine biosynthesis</keyword>
<feature type="active site" description="Nucleophile" evidence="11">
    <location>
        <position position="172"/>
    </location>
</feature>
<feature type="binding site" evidence="11">
    <location>
        <position position="294"/>
    </location>
    <ligand>
        <name>FMN</name>
        <dbReference type="ChEBI" id="CHEBI:58210"/>
    </ligand>
</feature>
<dbReference type="InterPro" id="IPR013785">
    <property type="entry name" value="Aldolase_TIM"/>
</dbReference>
<dbReference type="PROSITE" id="PS00912">
    <property type="entry name" value="DHODEHASE_2"/>
    <property type="match status" value="1"/>
</dbReference>
<dbReference type="InterPro" id="IPR050074">
    <property type="entry name" value="DHO_dehydrogenase"/>
</dbReference>
<proteinExistence type="inferred from homology"/>
<organism evidence="13 14">
    <name type="scientific">Kordiimonas sediminis</name>
    <dbReference type="NCBI Taxonomy" id="1735581"/>
    <lineage>
        <taxon>Bacteria</taxon>
        <taxon>Pseudomonadati</taxon>
        <taxon>Pseudomonadota</taxon>
        <taxon>Alphaproteobacteria</taxon>
        <taxon>Kordiimonadales</taxon>
        <taxon>Kordiimonadaceae</taxon>
        <taxon>Kordiimonas</taxon>
    </lineage>
</organism>
<comment type="subcellular location">
    <subcellularLocation>
        <location evidence="11">Cell membrane</location>
        <topology evidence="11">Peripheral membrane protein</topology>
    </subcellularLocation>
    <subcellularLocation>
        <location evidence="2">Membrane</location>
    </subcellularLocation>
</comment>
<evidence type="ECO:0000256" key="6">
    <source>
        <dbReference type="ARBA" id="ARBA00022643"/>
    </source>
</evidence>
<evidence type="ECO:0000256" key="5">
    <source>
        <dbReference type="ARBA" id="ARBA00022630"/>
    </source>
</evidence>
<dbReference type="Gene3D" id="3.20.20.70">
    <property type="entry name" value="Aldolase class I"/>
    <property type="match status" value="1"/>
</dbReference>
<evidence type="ECO:0000256" key="4">
    <source>
        <dbReference type="ARBA" id="ARBA00005359"/>
    </source>
</evidence>
<dbReference type="GO" id="GO:0106430">
    <property type="term" value="F:dihydroorotate dehydrogenase (quinone) activity"/>
    <property type="evidence" value="ECO:0007669"/>
    <property type="project" value="UniProtKB-EC"/>
</dbReference>
<gene>
    <name evidence="11" type="primary">pyrD</name>
    <name evidence="13" type="ORF">GCM10017044_07470</name>
</gene>
<feature type="binding site" evidence="11">
    <location>
        <position position="214"/>
    </location>
    <ligand>
        <name>FMN</name>
        <dbReference type="ChEBI" id="CHEBI:58210"/>
    </ligand>
</feature>
<evidence type="ECO:0000259" key="12">
    <source>
        <dbReference type="Pfam" id="PF01180"/>
    </source>
</evidence>
<evidence type="ECO:0000256" key="11">
    <source>
        <dbReference type="HAMAP-Rule" id="MF_00225"/>
    </source>
</evidence>
<dbReference type="CDD" id="cd04738">
    <property type="entry name" value="DHOD_2_like"/>
    <property type="match status" value="1"/>
</dbReference>
<dbReference type="EC" id="1.3.5.2" evidence="11"/>
<comment type="function">
    <text evidence="1 11">Catalyzes the conversion of dihydroorotate to orotate with quinone as electron acceptor.</text>
</comment>
<keyword evidence="8 11" id="KW-0560">Oxidoreductase</keyword>
<dbReference type="PANTHER" id="PTHR48109">
    <property type="entry name" value="DIHYDROOROTATE DEHYDROGENASE (QUINONE), MITOCHONDRIAL-RELATED"/>
    <property type="match status" value="1"/>
</dbReference>
<dbReference type="RefSeq" id="WP_191250201.1">
    <property type="nucleotide sequence ID" value="NZ_BNCI01000001.1"/>
</dbReference>
<keyword evidence="5 11" id="KW-0285">Flavoprotein</keyword>
<evidence type="ECO:0000313" key="13">
    <source>
        <dbReference type="EMBL" id="GHF15769.1"/>
    </source>
</evidence>
<evidence type="ECO:0000313" key="14">
    <source>
        <dbReference type="Proteomes" id="UP000630923"/>
    </source>
</evidence>
<dbReference type="PANTHER" id="PTHR48109:SF4">
    <property type="entry name" value="DIHYDROOROTATE DEHYDROGENASE (QUINONE), MITOCHONDRIAL"/>
    <property type="match status" value="1"/>
</dbReference>
<reference evidence="13" key="1">
    <citation type="journal article" date="2014" name="Int. J. Syst. Evol. Microbiol.">
        <title>Complete genome sequence of Corynebacterium casei LMG S-19264T (=DSM 44701T), isolated from a smear-ripened cheese.</title>
        <authorList>
            <consortium name="US DOE Joint Genome Institute (JGI-PGF)"/>
            <person name="Walter F."/>
            <person name="Albersmeier A."/>
            <person name="Kalinowski J."/>
            <person name="Ruckert C."/>
        </authorList>
    </citation>
    <scope>NUCLEOTIDE SEQUENCE</scope>
    <source>
        <strain evidence="13">KCTC 42590</strain>
    </source>
</reference>
<keyword evidence="14" id="KW-1185">Reference proteome</keyword>
<reference evidence="13" key="2">
    <citation type="submission" date="2020-09" db="EMBL/GenBank/DDBJ databases">
        <authorList>
            <person name="Sun Q."/>
            <person name="Kim S."/>
        </authorList>
    </citation>
    <scope>NUCLEOTIDE SEQUENCE</scope>
    <source>
        <strain evidence="13">KCTC 42590</strain>
    </source>
</reference>
<feature type="binding site" evidence="11">
    <location>
        <position position="169"/>
    </location>
    <ligand>
        <name>FMN</name>
        <dbReference type="ChEBI" id="CHEBI:58210"/>
    </ligand>
</feature>
<accession>A0A919APH9</accession>
<feature type="binding site" evidence="11">
    <location>
        <position position="174"/>
    </location>
    <ligand>
        <name>substrate</name>
    </ligand>
</feature>
<feature type="binding site" evidence="11">
    <location>
        <position position="138"/>
    </location>
    <ligand>
        <name>FMN</name>
        <dbReference type="ChEBI" id="CHEBI:58210"/>
    </ligand>
</feature>
<feature type="binding site" evidence="11">
    <location>
        <position position="242"/>
    </location>
    <ligand>
        <name>FMN</name>
        <dbReference type="ChEBI" id="CHEBI:58210"/>
    </ligand>
</feature>
<dbReference type="NCBIfam" id="NF003652">
    <property type="entry name" value="PRK05286.2-5"/>
    <property type="match status" value="1"/>
</dbReference>
<dbReference type="InterPro" id="IPR001295">
    <property type="entry name" value="Dihydroorotate_DH_CS"/>
</dbReference>
<protein>
    <recommendedName>
        <fullName evidence="11">Dihydroorotate dehydrogenase (quinone)</fullName>
        <ecNumber evidence="11">1.3.5.2</ecNumber>
    </recommendedName>
    <alternativeName>
        <fullName evidence="11">DHOdehase</fullName>
        <shortName evidence="11">DHOD</shortName>
        <shortName evidence="11">DHODase</shortName>
    </alternativeName>
    <alternativeName>
        <fullName evidence="11">Dihydroorotate oxidase</fullName>
    </alternativeName>
</protein>
<feature type="binding site" evidence="11">
    <location>
        <begin position="110"/>
        <end position="114"/>
    </location>
    <ligand>
        <name>substrate</name>
    </ligand>
</feature>
<evidence type="ECO:0000256" key="3">
    <source>
        <dbReference type="ARBA" id="ARBA00005161"/>
    </source>
</evidence>
<feature type="binding site" evidence="11">
    <location>
        <position position="85"/>
    </location>
    <ligand>
        <name>FMN</name>
        <dbReference type="ChEBI" id="CHEBI:58210"/>
    </ligand>
</feature>
<dbReference type="Proteomes" id="UP000630923">
    <property type="component" value="Unassembled WGS sequence"/>
</dbReference>
<dbReference type="GO" id="GO:0006207">
    <property type="term" value="P:'de novo' pyrimidine nucleobase biosynthetic process"/>
    <property type="evidence" value="ECO:0007669"/>
    <property type="project" value="UniProtKB-UniRule"/>
</dbReference>
<comment type="subunit">
    <text evidence="11">Monomer.</text>
</comment>
<comment type="catalytic activity">
    <reaction evidence="10 11">
        <text>(S)-dihydroorotate + a quinone = orotate + a quinol</text>
        <dbReference type="Rhea" id="RHEA:30187"/>
        <dbReference type="ChEBI" id="CHEBI:24646"/>
        <dbReference type="ChEBI" id="CHEBI:30839"/>
        <dbReference type="ChEBI" id="CHEBI:30864"/>
        <dbReference type="ChEBI" id="CHEBI:132124"/>
        <dbReference type="EC" id="1.3.5.2"/>
    </reaction>
</comment>
<dbReference type="GO" id="GO:0044205">
    <property type="term" value="P:'de novo' UMP biosynthetic process"/>
    <property type="evidence" value="ECO:0007669"/>
    <property type="project" value="UniProtKB-UniRule"/>
</dbReference>
<feature type="binding site" evidence="11">
    <location>
        <position position="265"/>
    </location>
    <ligand>
        <name>FMN</name>
        <dbReference type="ChEBI" id="CHEBI:58210"/>
    </ligand>
</feature>
<evidence type="ECO:0000256" key="7">
    <source>
        <dbReference type="ARBA" id="ARBA00022975"/>
    </source>
</evidence>
<dbReference type="GO" id="GO:0005886">
    <property type="term" value="C:plasma membrane"/>
    <property type="evidence" value="ECO:0007669"/>
    <property type="project" value="UniProtKB-SubCell"/>
</dbReference>
<comment type="cofactor">
    <cofactor evidence="11">
        <name>FMN</name>
        <dbReference type="ChEBI" id="CHEBI:58210"/>
    </cofactor>
    <text evidence="11">Binds 1 FMN per subunit.</text>
</comment>
<comment type="caution">
    <text evidence="13">The sequence shown here is derived from an EMBL/GenBank/DDBJ whole genome shotgun (WGS) entry which is preliminary data.</text>
</comment>
<evidence type="ECO:0000256" key="2">
    <source>
        <dbReference type="ARBA" id="ARBA00004370"/>
    </source>
</evidence>
<dbReference type="InterPro" id="IPR005719">
    <property type="entry name" value="Dihydroorotate_DH_2"/>
</dbReference>
<feature type="binding site" evidence="11">
    <location>
        <position position="169"/>
    </location>
    <ligand>
        <name>substrate</name>
    </ligand>
</feature>
<evidence type="ECO:0000256" key="1">
    <source>
        <dbReference type="ARBA" id="ARBA00003125"/>
    </source>
</evidence>
<keyword evidence="11" id="KW-1003">Cell membrane</keyword>
<dbReference type="EMBL" id="BNCI01000001">
    <property type="protein sequence ID" value="GHF15769.1"/>
    <property type="molecule type" value="Genomic_DNA"/>
</dbReference>
<keyword evidence="9 11" id="KW-0472">Membrane</keyword>
<comment type="pathway">
    <text evidence="3 11">Pyrimidine metabolism; UMP biosynthesis via de novo pathway; orotate from (S)-dihydroorotate (quinone route): step 1/1.</text>
</comment>
<feature type="binding site" evidence="11">
    <location>
        <begin position="315"/>
        <end position="316"/>
    </location>
    <ligand>
        <name>FMN</name>
        <dbReference type="ChEBI" id="CHEBI:58210"/>
    </ligand>
</feature>
<dbReference type="NCBIfam" id="TIGR01036">
    <property type="entry name" value="pyrD_sub2"/>
    <property type="match status" value="1"/>
</dbReference>
<feature type="domain" description="Dihydroorotate dehydrogenase catalytic" evidence="12">
    <location>
        <begin position="44"/>
        <end position="337"/>
    </location>
</feature>